<evidence type="ECO:0000313" key="2">
    <source>
        <dbReference type="EMBL" id="MCF3946988.1"/>
    </source>
</evidence>
<dbReference type="EMBL" id="JAKGBZ010000016">
    <property type="protein sequence ID" value="MCF3946988.1"/>
    <property type="molecule type" value="Genomic_DNA"/>
</dbReference>
<keyword evidence="3" id="KW-1185">Reference proteome</keyword>
<evidence type="ECO:0000259" key="1">
    <source>
        <dbReference type="Pfam" id="PF03205"/>
    </source>
</evidence>
<gene>
    <name evidence="2" type="primary">mobB</name>
    <name evidence="2" type="ORF">L2A60_09885</name>
</gene>
<accession>A0ABS9DW64</accession>
<comment type="caution">
    <text evidence="2">The sequence shown here is derived from an EMBL/GenBank/DDBJ whole genome shotgun (WGS) entry which is preliminary data.</text>
</comment>
<dbReference type="InterPro" id="IPR027417">
    <property type="entry name" value="P-loop_NTPase"/>
</dbReference>
<sequence length="184" mass="19674">MRVIGLAGWSGSGKTTLLCRLLPLLIGRGVRVSTLKHAHHDFDVDQPGKDSWVHRAAGATEVLVASARRWALMHELRGDREPSLAELLDRMSPVDLVVVEGFKREPHPKIEIHRQGTGKPPLHPHDPSIVAIASDTAFPAAGVPVLGLDDVAAIADIALSQARSVGAIPWRMTAEDACHGPAIG</sequence>
<dbReference type="CDD" id="cd03116">
    <property type="entry name" value="MobB"/>
    <property type="match status" value="1"/>
</dbReference>
<dbReference type="InterPro" id="IPR004435">
    <property type="entry name" value="MobB_dom"/>
</dbReference>
<dbReference type="Proteomes" id="UP001521209">
    <property type="component" value="Unassembled WGS sequence"/>
</dbReference>
<feature type="domain" description="Molybdopterin-guanine dinucleotide biosynthesis protein B (MobB)" evidence="1">
    <location>
        <begin position="3"/>
        <end position="135"/>
    </location>
</feature>
<dbReference type="RefSeq" id="WP_235704222.1">
    <property type="nucleotide sequence ID" value="NZ_JAKGBZ010000016.1"/>
</dbReference>
<dbReference type="NCBIfam" id="TIGR00176">
    <property type="entry name" value="mobB"/>
    <property type="match status" value="1"/>
</dbReference>
<dbReference type="PANTHER" id="PTHR40072:SF1">
    <property type="entry name" value="MOLYBDOPTERIN-GUANINE DINUCLEOTIDE BIOSYNTHESIS ADAPTER PROTEIN"/>
    <property type="match status" value="1"/>
</dbReference>
<reference evidence="2 3" key="1">
    <citation type="submission" date="2022-01" db="EMBL/GenBank/DDBJ databases">
        <authorList>
            <person name="Won M."/>
            <person name="Kim S.-J."/>
            <person name="Kwon S.-W."/>
        </authorList>
    </citation>
    <scope>NUCLEOTIDE SEQUENCE [LARGE SCALE GENOMIC DNA]</scope>
    <source>
        <strain evidence="2 3">KCTC 23505</strain>
    </source>
</reference>
<organism evidence="2 3">
    <name type="scientific">Acidiphilium iwatense</name>
    <dbReference type="NCBI Taxonomy" id="768198"/>
    <lineage>
        <taxon>Bacteria</taxon>
        <taxon>Pseudomonadati</taxon>
        <taxon>Pseudomonadota</taxon>
        <taxon>Alphaproteobacteria</taxon>
        <taxon>Acetobacterales</taxon>
        <taxon>Acidocellaceae</taxon>
        <taxon>Acidiphilium</taxon>
    </lineage>
</organism>
<dbReference type="InterPro" id="IPR052539">
    <property type="entry name" value="MGD_biosynthesis_adapter"/>
</dbReference>
<evidence type="ECO:0000313" key="3">
    <source>
        <dbReference type="Proteomes" id="UP001521209"/>
    </source>
</evidence>
<dbReference type="Gene3D" id="3.40.50.300">
    <property type="entry name" value="P-loop containing nucleotide triphosphate hydrolases"/>
    <property type="match status" value="1"/>
</dbReference>
<protein>
    <submittedName>
        <fullName evidence="2">Molybdopterin-guanine dinucleotide biosynthesis protein B</fullName>
    </submittedName>
</protein>
<name>A0ABS9DW64_9PROT</name>
<dbReference type="Pfam" id="PF03205">
    <property type="entry name" value="MobB"/>
    <property type="match status" value="1"/>
</dbReference>
<proteinExistence type="predicted"/>
<dbReference type="SUPFAM" id="SSF52540">
    <property type="entry name" value="P-loop containing nucleoside triphosphate hydrolases"/>
    <property type="match status" value="1"/>
</dbReference>
<dbReference type="PANTHER" id="PTHR40072">
    <property type="entry name" value="MOLYBDOPTERIN-GUANINE DINUCLEOTIDE BIOSYNTHESIS ADAPTER PROTEIN-RELATED"/>
    <property type="match status" value="1"/>
</dbReference>